<dbReference type="FunFam" id="2.60.40.10:FF:000495">
    <property type="entry name" value="Periplasmic beta-glucosidase"/>
    <property type="match status" value="1"/>
</dbReference>
<feature type="non-terminal residue" evidence="8">
    <location>
        <position position="702"/>
    </location>
</feature>
<dbReference type="GO" id="GO:0009251">
    <property type="term" value="P:glucan catabolic process"/>
    <property type="evidence" value="ECO:0007669"/>
    <property type="project" value="TreeGrafter"/>
</dbReference>
<dbReference type="PANTHER" id="PTHR30620">
    <property type="entry name" value="PERIPLASMIC BETA-GLUCOSIDASE-RELATED"/>
    <property type="match status" value="1"/>
</dbReference>
<dbReference type="EC" id="3.2.1.21" evidence="3"/>
<dbReference type="SUPFAM" id="SSF52279">
    <property type="entry name" value="Beta-D-glucan exohydrolase, C-terminal domain"/>
    <property type="match status" value="1"/>
</dbReference>
<evidence type="ECO:0000256" key="4">
    <source>
        <dbReference type="ARBA" id="ARBA00022729"/>
    </source>
</evidence>
<proteinExistence type="inferred from homology"/>
<dbReference type="PRINTS" id="PR00133">
    <property type="entry name" value="GLHYDRLASE3"/>
</dbReference>
<dbReference type="EMBL" id="GU211287">
    <property type="protein sequence ID" value="ACZ98611.1"/>
    <property type="molecule type" value="Genomic_DNA"/>
</dbReference>
<sequence length="702" mass="77434">MKNRKIEELLKVMTLEEKVAQMVQVSYAHLGREKALEWAKRGAGSFLHVLGDDAREVQKVALESGHGIPVIFGIDAIHGHGLNDHATIFPTQLAMACSWNKELIKQVGRITAKEVAADGLHWTFSPVLCLARDTRWGRIDETFGEDAYLTGELGAAIIEGYQGESIDSPDSILACAKHYIGYGEAIGARDSYDTEMTYRKLKDVFLPPFKKAVDAKCATIMTAYGSIDGEPFTASKKALKDILRDELGFQGFVVTDWDNVNSLVNKQYVAADIKEASKLAAEAGNDMIMSSLEFYEAAIHMVKEGKLDEAVIDEAVRNILNIKFEMGLFEHPEKEMDSACIGCAEHLAFNKEMTNECVVLLKNEDVLPIKSSINKIAVIGPNADDIKTQYGDWAYFTHPLPNPDRQPVRPYTTVIEGIREAAGEDVEVSYIKGCSVLENENDDVMAAKAVAQENDLIVFVIGDEIDQAGEIKDRANLELSGKQLELFRLLKETGKPIVTVLVSFKPLCVEEVVEGSDAFMVAFNGGMFGGNAVAQILFGNVNPSGKLPISFPRHTGQIPVYYNYLPGWHGGKYMDLPETPLFTFGQGLSYTTFEYGAMKVDEANLTISVDVTNIGARDGAEIVQLYFNDKVSSMMTPVKQLVRFAKVFIPVGTTKTVTFTLTSEDFSFVNYEEKRVTEHGEIELMIGASSADQDLQKVTINI</sequence>
<dbReference type="SUPFAM" id="SSF51445">
    <property type="entry name" value="(Trans)glycosidases"/>
    <property type="match status" value="1"/>
</dbReference>
<dbReference type="Gene3D" id="2.60.40.10">
    <property type="entry name" value="Immunoglobulins"/>
    <property type="match status" value="1"/>
</dbReference>
<dbReference type="CAZy" id="GH3">
    <property type="family name" value="Glycoside Hydrolase Family 3"/>
</dbReference>
<dbReference type="Pfam" id="PF00933">
    <property type="entry name" value="Glyco_hydro_3"/>
    <property type="match status" value="1"/>
</dbReference>
<feature type="domain" description="Fibronectin type III-like" evidence="7">
    <location>
        <begin position="621"/>
        <end position="690"/>
    </location>
</feature>
<organism evidence="8">
    <name type="scientific">Cellulosilyticum ruminicola</name>
    <dbReference type="NCBI Taxonomy" id="425254"/>
    <lineage>
        <taxon>Bacteria</taxon>
        <taxon>Bacillati</taxon>
        <taxon>Bacillota</taxon>
        <taxon>Clostridia</taxon>
        <taxon>Lachnospirales</taxon>
        <taxon>Cellulosilyticaceae</taxon>
        <taxon>Cellulosilyticum</taxon>
    </lineage>
</organism>
<keyword evidence="5" id="KW-0378">Hydrolase</keyword>
<comment type="catalytic activity">
    <reaction evidence="1">
        <text>Hydrolysis of terminal, non-reducing beta-D-glucosyl residues with release of beta-D-glucose.</text>
        <dbReference type="EC" id="3.2.1.21"/>
    </reaction>
</comment>
<dbReference type="AlphaFoldDB" id="D2KFK9"/>
<evidence type="ECO:0000256" key="1">
    <source>
        <dbReference type="ARBA" id="ARBA00000448"/>
    </source>
</evidence>
<dbReference type="InterPro" id="IPR051915">
    <property type="entry name" value="Cellulose_Degrad_GH3"/>
</dbReference>
<dbReference type="Pfam" id="PF01915">
    <property type="entry name" value="Glyco_hydro_3_C"/>
    <property type="match status" value="1"/>
</dbReference>
<reference evidence="8" key="1">
    <citation type="journal article" date="2010" name="Appl. Environ. Microbiol.">
        <title>Cellulosilyticum ruminicola, a newly described rumen bacterium that possesses redundant fibrolytic-protein-encoding genes and degrades lignocellulose with multiple carbohydrate- borne fibrolytic enzymes.</title>
        <authorList>
            <person name="Cai S."/>
            <person name="Li J."/>
            <person name="Hu F.Z."/>
            <person name="Zhang K."/>
            <person name="Luo Y."/>
            <person name="Janto B."/>
            <person name="Boissy R."/>
            <person name="Ehrlich G."/>
            <person name="Dong X."/>
        </authorList>
    </citation>
    <scope>NUCLEOTIDE SEQUENCE</scope>
    <source>
        <strain evidence="8">CGMCC 1.5065</strain>
    </source>
</reference>
<keyword evidence="4" id="KW-0732">Signal</keyword>
<dbReference type="Pfam" id="PF14310">
    <property type="entry name" value="Fn3-like"/>
    <property type="match status" value="1"/>
</dbReference>
<evidence type="ECO:0000259" key="7">
    <source>
        <dbReference type="SMART" id="SM01217"/>
    </source>
</evidence>
<dbReference type="Gene3D" id="3.40.50.1700">
    <property type="entry name" value="Glycoside hydrolase family 3 C-terminal domain"/>
    <property type="match status" value="1"/>
</dbReference>
<dbReference type="InterPro" id="IPR001764">
    <property type="entry name" value="Glyco_hydro_3_N"/>
</dbReference>
<accession>D2KFK9</accession>
<evidence type="ECO:0000256" key="2">
    <source>
        <dbReference type="ARBA" id="ARBA00005336"/>
    </source>
</evidence>
<dbReference type="SMART" id="SM01217">
    <property type="entry name" value="Fn3_like"/>
    <property type="match status" value="1"/>
</dbReference>
<protein>
    <recommendedName>
        <fullName evidence="3">beta-glucosidase</fullName>
        <ecNumber evidence="3">3.2.1.21</ecNumber>
    </recommendedName>
</protein>
<dbReference type="InterPro" id="IPR036881">
    <property type="entry name" value="Glyco_hydro_3_C_sf"/>
</dbReference>
<dbReference type="GO" id="GO:0008422">
    <property type="term" value="F:beta-glucosidase activity"/>
    <property type="evidence" value="ECO:0007669"/>
    <property type="project" value="UniProtKB-EC"/>
</dbReference>
<comment type="similarity">
    <text evidence="2">Belongs to the glycosyl hydrolase 3 family.</text>
</comment>
<dbReference type="InterPro" id="IPR013783">
    <property type="entry name" value="Ig-like_fold"/>
</dbReference>
<dbReference type="InterPro" id="IPR002772">
    <property type="entry name" value="Glyco_hydro_3_C"/>
</dbReference>
<dbReference type="PANTHER" id="PTHR30620:SF16">
    <property type="entry name" value="LYSOSOMAL BETA GLUCOSIDASE"/>
    <property type="match status" value="1"/>
</dbReference>
<evidence type="ECO:0000256" key="5">
    <source>
        <dbReference type="ARBA" id="ARBA00022801"/>
    </source>
</evidence>
<evidence type="ECO:0000256" key="6">
    <source>
        <dbReference type="ARBA" id="ARBA00023295"/>
    </source>
</evidence>
<dbReference type="InterPro" id="IPR017853">
    <property type="entry name" value="GH"/>
</dbReference>
<evidence type="ECO:0000313" key="8">
    <source>
        <dbReference type="EMBL" id="ACZ98611.1"/>
    </source>
</evidence>
<dbReference type="InterPro" id="IPR026891">
    <property type="entry name" value="Fn3-like"/>
</dbReference>
<name>D2KFK9_9FIRM</name>
<keyword evidence="6" id="KW-0326">Glycosidase</keyword>
<evidence type="ECO:0000256" key="3">
    <source>
        <dbReference type="ARBA" id="ARBA00012744"/>
    </source>
</evidence>
<dbReference type="Gene3D" id="3.20.20.300">
    <property type="entry name" value="Glycoside hydrolase, family 3, N-terminal domain"/>
    <property type="match status" value="1"/>
</dbReference>
<dbReference type="InterPro" id="IPR036962">
    <property type="entry name" value="Glyco_hydro_3_N_sf"/>
</dbReference>